<comment type="catalytic activity">
    <reaction evidence="8">
        <text>L-tyrosyl-[protein] + ATP = O-phospho-L-tyrosyl-[protein] + ADP + H(+)</text>
        <dbReference type="Rhea" id="RHEA:10596"/>
        <dbReference type="Rhea" id="RHEA-COMP:10136"/>
        <dbReference type="Rhea" id="RHEA-COMP:20101"/>
        <dbReference type="ChEBI" id="CHEBI:15378"/>
        <dbReference type="ChEBI" id="CHEBI:30616"/>
        <dbReference type="ChEBI" id="CHEBI:46858"/>
        <dbReference type="ChEBI" id="CHEBI:61978"/>
        <dbReference type="ChEBI" id="CHEBI:456216"/>
        <dbReference type="EC" id="2.7.10.2"/>
    </reaction>
</comment>
<dbReference type="EC" id="2.7.10.2" evidence="2"/>
<feature type="transmembrane region" description="Helical" evidence="9">
    <location>
        <begin position="30"/>
        <end position="49"/>
    </location>
</feature>
<comment type="similarity">
    <text evidence="1">Belongs to the CpsD/CapB family.</text>
</comment>
<dbReference type="InterPro" id="IPR050445">
    <property type="entry name" value="Bact_polysacc_biosynth/exp"/>
</dbReference>
<dbReference type="AlphaFoldDB" id="A0A8X8LDK4"/>
<evidence type="ECO:0000256" key="1">
    <source>
        <dbReference type="ARBA" id="ARBA00007316"/>
    </source>
</evidence>
<dbReference type="EMBL" id="FNNO01000003">
    <property type="protein sequence ID" value="SDW53334.1"/>
    <property type="molecule type" value="Genomic_DNA"/>
</dbReference>
<keyword evidence="5" id="KW-0418">Kinase</keyword>
<keyword evidence="13" id="KW-1185">Reference proteome</keyword>
<dbReference type="Pfam" id="PF13614">
    <property type="entry name" value="AAA_31"/>
    <property type="match status" value="1"/>
</dbReference>
<evidence type="ECO:0000259" key="10">
    <source>
        <dbReference type="Pfam" id="PF13614"/>
    </source>
</evidence>
<dbReference type="GO" id="GO:0005886">
    <property type="term" value="C:plasma membrane"/>
    <property type="evidence" value="ECO:0007669"/>
    <property type="project" value="TreeGrafter"/>
</dbReference>
<dbReference type="PANTHER" id="PTHR32309:SF13">
    <property type="entry name" value="FERRIC ENTEROBACTIN TRANSPORT PROTEIN FEPE"/>
    <property type="match status" value="1"/>
</dbReference>
<dbReference type="InterPro" id="IPR005702">
    <property type="entry name" value="Wzc-like_C"/>
</dbReference>
<proteinExistence type="inferred from homology"/>
<evidence type="ECO:0000259" key="11">
    <source>
        <dbReference type="Pfam" id="PF13807"/>
    </source>
</evidence>
<name>A0A8X8LDK4_9BACT</name>
<dbReference type="SUPFAM" id="SSF52540">
    <property type="entry name" value="P-loop containing nucleoside triphosphate hydrolases"/>
    <property type="match status" value="1"/>
</dbReference>
<dbReference type="InterPro" id="IPR027417">
    <property type="entry name" value="P-loop_NTPase"/>
</dbReference>
<dbReference type="GO" id="GO:0004715">
    <property type="term" value="F:non-membrane spanning protein tyrosine kinase activity"/>
    <property type="evidence" value="ECO:0007669"/>
    <property type="project" value="UniProtKB-EC"/>
</dbReference>
<keyword evidence="3" id="KW-0808">Transferase</keyword>
<protein>
    <recommendedName>
        <fullName evidence="2">non-specific protein-tyrosine kinase</fullName>
        <ecNumber evidence="2">2.7.10.2</ecNumber>
    </recommendedName>
</protein>
<evidence type="ECO:0000256" key="3">
    <source>
        <dbReference type="ARBA" id="ARBA00022679"/>
    </source>
</evidence>
<dbReference type="GO" id="GO:0005524">
    <property type="term" value="F:ATP binding"/>
    <property type="evidence" value="ECO:0007669"/>
    <property type="project" value="UniProtKB-KW"/>
</dbReference>
<dbReference type="PANTHER" id="PTHR32309">
    <property type="entry name" value="TYROSINE-PROTEIN KINASE"/>
    <property type="match status" value="1"/>
</dbReference>
<keyword evidence="4" id="KW-0547">Nucleotide-binding</keyword>
<dbReference type="CDD" id="cd05387">
    <property type="entry name" value="BY-kinase"/>
    <property type="match status" value="1"/>
</dbReference>
<accession>A0A8X8LDK4</accession>
<dbReference type="InterPro" id="IPR032807">
    <property type="entry name" value="GNVR"/>
</dbReference>
<evidence type="ECO:0000256" key="7">
    <source>
        <dbReference type="ARBA" id="ARBA00023137"/>
    </source>
</evidence>
<organism evidence="12 13">
    <name type="scientific">Hydrobacter penzbergensis</name>
    <dbReference type="NCBI Taxonomy" id="1235997"/>
    <lineage>
        <taxon>Bacteria</taxon>
        <taxon>Pseudomonadati</taxon>
        <taxon>Bacteroidota</taxon>
        <taxon>Chitinophagia</taxon>
        <taxon>Chitinophagales</taxon>
        <taxon>Chitinophagaceae</taxon>
        <taxon>Hydrobacter</taxon>
    </lineage>
</organism>
<evidence type="ECO:0000313" key="12">
    <source>
        <dbReference type="EMBL" id="SDW53334.1"/>
    </source>
</evidence>
<evidence type="ECO:0000256" key="9">
    <source>
        <dbReference type="SAM" id="Phobius"/>
    </source>
</evidence>
<evidence type="ECO:0000256" key="4">
    <source>
        <dbReference type="ARBA" id="ARBA00022741"/>
    </source>
</evidence>
<dbReference type="Proteomes" id="UP000198711">
    <property type="component" value="Unassembled WGS sequence"/>
</dbReference>
<dbReference type="InterPro" id="IPR025669">
    <property type="entry name" value="AAA_dom"/>
</dbReference>
<dbReference type="NCBIfam" id="TIGR01007">
    <property type="entry name" value="eps_fam"/>
    <property type="match status" value="1"/>
</dbReference>
<keyword evidence="9" id="KW-0472">Membrane</keyword>
<reference evidence="12 13" key="1">
    <citation type="submission" date="2016-10" db="EMBL/GenBank/DDBJ databases">
        <authorList>
            <person name="Varghese N."/>
            <person name="Submissions S."/>
        </authorList>
    </citation>
    <scope>NUCLEOTIDE SEQUENCE [LARGE SCALE GENOMIC DNA]</scope>
    <source>
        <strain evidence="12 13">DSM 25353</strain>
    </source>
</reference>
<feature type="domain" description="Tyrosine-protein kinase G-rich" evidence="11">
    <location>
        <begin position="443"/>
        <end position="512"/>
    </location>
</feature>
<sequence length="797" mass="89390">MKRMKVSKDAYIEKNDTDLLKRMSFRYLPYWPLFLAAVIVSFAVGLVYLEYTAPIYGVTASILVKDEKKGLDDSKAEDALNFFGEKKIVENEIEVIHSRSMVSQMVTHLYLYAPIEEKSGFIYRTVHLPVSVYRSAYLTSPVQIELEKPEELHYEVNRVKFRYDAHTQTVITSNATYPLNKWTASPWGRIRFSKNPLATTSVPSKTFFFSLVSLPKATNEIQNNLEVSPTSKLSTVINISYKDAVPARGEAIINELINCYTQASINDKAAAAANTLDFVEKRLKLSGKQLDDVEADVQSFRTANGIVNVSQQSNQYLQNVSANDQKISEMDIQLSVLNQIESYVLSKQSQPGLVPSTLGIKDPMLTQLLDKLYEAEIQYEKLRKTTAEENPILLSVKNEIAKIKPNVLENVRNQRNSILAAKDKLVATSSHYNDLLNTLPDREKELAKISRQQNIENSIYSFLLQKKEEASLAFNAAVAGSKIIDKAQSSAQPVSPRAWLICLIALVLPIVFVSFSIDAREFFSNKVLFRRTIEELTVLPIIGELGYKRSKEMLVVRKHSRTAITEQFRSLRSSVASSLLKEKGKVIMVTSSMAIEGKSFVAINLAVVFAQAGKRTVLIEADMYKPKLSAALHLNDETGLSDVLETDQPSSILESCIYRTATYNNLFIIPAGNAPSNPSELLMNSNFDILMKELENQFDIIIIDSVPINPVPDAYTICKFATLTLFVVRHGITPKEKLLIIDEDPKMQDLKNVHIVFNGIRRRGIATSGFGHSYGYGHNGKEGYGYYGHQRAKTVLS</sequence>
<comment type="caution">
    <text evidence="12">The sequence shown here is derived from an EMBL/GenBank/DDBJ whole genome shotgun (WGS) entry which is preliminary data.</text>
</comment>
<evidence type="ECO:0000313" key="13">
    <source>
        <dbReference type="Proteomes" id="UP000198711"/>
    </source>
</evidence>
<keyword evidence="7" id="KW-0829">Tyrosine-protein kinase</keyword>
<keyword evidence="9" id="KW-0812">Transmembrane</keyword>
<dbReference type="Gene3D" id="3.40.50.300">
    <property type="entry name" value="P-loop containing nucleotide triphosphate hydrolases"/>
    <property type="match status" value="1"/>
</dbReference>
<evidence type="ECO:0000256" key="6">
    <source>
        <dbReference type="ARBA" id="ARBA00022840"/>
    </source>
</evidence>
<keyword evidence="6" id="KW-0067">ATP-binding</keyword>
<evidence type="ECO:0000256" key="2">
    <source>
        <dbReference type="ARBA" id="ARBA00011903"/>
    </source>
</evidence>
<evidence type="ECO:0000256" key="8">
    <source>
        <dbReference type="ARBA" id="ARBA00051245"/>
    </source>
</evidence>
<keyword evidence="9" id="KW-1133">Transmembrane helix</keyword>
<dbReference type="RefSeq" id="WP_092722836.1">
    <property type="nucleotide sequence ID" value="NZ_FNNO01000003.1"/>
</dbReference>
<evidence type="ECO:0000256" key="5">
    <source>
        <dbReference type="ARBA" id="ARBA00022777"/>
    </source>
</evidence>
<dbReference type="Pfam" id="PF13807">
    <property type="entry name" value="GNVR"/>
    <property type="match status" value="1"/>
</dbReference>
<feature type="domain" description="AAA" evidence="10">
    <location>
        <begin position="586"/>
        <end position="707"/>
    </location>
</feature>
<gene>
    <name evidence="12" type="ORF">SAMN05444410_103211</name>
</gene>